<dbReference type="GO" id="GO:0004222">
    <property type="term" value="F:metalloendopeptidase activity"/>
    <property type="evidence" value="ECO:0007669"/>
    <property type="project" value="TreeGrafter"/>
</dbReference>
<reference evidence="2" key="1">
    <citation type="submission" date="2020-11" db="EMBL/GenBank/DDBJ databases">
        <authorList>
            <person name="Tran Van P."/>
        </authorList>
    </citation>
    <scope>NUCLEOTIDE SEQUENCE</scope>
</reference>
<accession>A0A7R9B220</accession>
<sequence length="866" mass="99805">MDVQKPSDSSVAIVLKIVTSGHISARSSTTSHLKEDTMSWHRAAPPYRPNGQESGLELIGFGNLRMPSEGFVVNHVRCYQQIINPVIRCPSVLKFSDSSPLNKCTSGEKSCVDEDVGKLLMRNIVTEVLNNNIQAEDEASGDEEDNSSVVQERPIAISWQIGQLTIQWVPYTKAPNVCELNCMPRGERFYYRHKRKVVDGTRCDDEKLDICVDGQCLVFSVVLLIDAVYLFDPIAKPFCHGSLWFPWFNTKPSGVYQGGYNSHGGHVPNNPGVVAGGATLDHTPLIHTNYYGLLGLPEYKHKMNTGNKVDCKKPVLEYTDSVNHLPQSSGTNHALFSNNFKVGYSSSGSYGSPINGNNNDYKYYSFSAPGTYGASVISHKAYEEHKSRCCKNKNHHFEDIHTKKEHYDDKHCSSGKYGGYDHYDNHGKDYDHKHESSCKYVGCDHYDNHGKDYGHKHESSCKYGGYDHYDNHGKDYDHKHESSGKYGGYEHYDNHGKDYGHKHESSCKYGGYDHYDNHGIDYDHYDNNGKDYDHKHESSVKYGGYEHYANHAKDYDHKHGSSGKYDSYEHYDKHNKHGKDYTHKRCSCHKYGSYNHHEKHGNPDKYCVHKHDYPDKSEDHEHNKSNNHDKDCYHKHDSLNKSEDHEHNKSKNHDKDCYHKHDSLNKSEDHEHNKSNNHDQDCYHKHDSPNKSEDHEHNISNNPDKDCDHKHDFPDKFNEHEQCKKCKDSDKDFDHKHDHPDKFDDHKHCKKCKHQDKDFSHKHGSSCKCRGFGHHDNHVKDCDHKHGSSCKCRGFGHHDNHGKDYDHKHGGYDHYDKHGKDVDRKHCASRNARYSLLEAETIKVHLHRMPKIHDEDEDLEKKDFGY</sequence>
<feature type="region of interest" description="Disordered" evidence="1">
    <location>
        <begin position="615"/>
        <end position="707"/>
    </location>
</feature>
<gene>
    <name evidence="2" type="ORF">TSIB3V08_LOCUS7742</name>
</gene>
<proteinExistence type="predicted"/>
<dbReference type="PANTHER" id="PTHR13723:SF281">
    <property type="entry name" value="PAPILIN"/>
    <property type="match status" value="1"/>
</dbReference>
<dbReference type="GO" id="GO:0030198">
    <property type="term" value="P:extracellular matrix organization"/>
    <property type="evidence" value="ECO:0007669"/>
    <property type="project" value="TreeGrafter"/>
</dbReference>
<name>A0A7R9B220_TIMSH</name>
<evidence type="ECO:0000256" key="1">
    <source>
        <dbReference type="SAM" id="MobiDB-lite"/>
    </source>
</evidence>
<dbReference type="AlphaFoldDB" id="A0A7R9B220"/>
<evidence type="ECO:0000313" key="2">
    <source>
        <dbReference type="EMBL" id="CAD7263671.1"/>
    </source>
</evidence>
<dbReference type="GO" id="GO:0006508">
    <property type="term" value="P:proteolysis"/>
    <property type="evidence" value="ECO:0007669"/>
    <property type="project" value="TreeGrafter"/>
</dbReference>
<dbReference type="InterPro" id="IPR050439">
    <property type="entry name" value="ADAMTS_ADAMTS-like"/>
</dbReference>
<protein>
    <submittedName>
        <fullName evidence="2">Uncharacterized protein</fullName>
    </submittedName>
</protein>
<dbReference type="EMBL" id="OC003757">
    <property type="protein sequence ID" value="CAD7263671.1"/>
    <property type="molecule type" value="Genomic_DNA"/>
</dbReference>
<dbReference type="GO" id="GO:0031012">
    <property type="term" value="C:extracellular matrix"/>
    <property type="evidence" value="ECO:0007669"/>
    <property type="project" value="TreeGrafter"/>
</dbReference>
<organism evidence="2">
    <name type="scientific">Timema shepardi</name>
    <name type="common">Walking stick</name>
    <dbReference type="NCBI Taxonomy" id="629360"/>
    <lineage>
        <taxon>Eukaryota</taxon>
        <taxon>Metazoa</taxon>
        <taxon>Ecdysozoa</taxon>
        <taxon>Arthropoda</taxon>
        <taxon>Hexapoda</taxon>
        <taxon>Insecta</taxon>
        <taxon>Pterygota</taxon>
        <taxon>Neoptera</taxon>
        <taxon>Polyneoptera</taxon>
        <taxon>Phasmatodea</taxon>
        <taxon>Timematodea</taxon>
        <taxon>Timematoidea</taxon>
        <taxon>Timematidae</taxon>
        <taxon>Timema</taxon>
    </lineage>
</organism>
<dbReference type="PANTHER" id="PTHR13723">
    <property type="entry name" value="ADAMTS A DISINTEGRIN AND METALLOPROTEASE WITH THROMBOSPONDIN MOTIFS PROTEASE"/>
    <property type="match status" value="1"/>
</dbReference>